<proteinExistence type="inferred from homology"/>
<evidence type="ECO:0000256" key="3">
    <source>
        <dbReference type="ARBA" id="ARBA00022840"/>
    </source>
</evidence>
<dbReference type="AlphaFoldDB" id="A0A1Y6ER33"/>
<evidence type="ECO:0000259" key="4">
    <source>
        <dbReference type="PROSITE" id="PS50893"/>
    </source>
</evidence>
<protein>
    <submittedName>
        <fullName evidence="5">ABC-2 type transport system ATP-binding protein</fullName>
    </submittedName>
</protein>
<keyword evidence="3 5" id="KW-0067">ATP-binding</keyword>
<organism evidence="5 6">
    <name type="scientific">Devosia lucknowensis</name>
    <dbReference type="NCBI Taxonomy" id="1096929"/>
    <lineage>
        <taxon>Bacteria</taxon>
        <taxon>Pseudomonadati</taxon>
        <taxon>Pseudomonadota</taxon>
        <taxon>Alphaproteobacteria</taxon>
        <taxon>Hyphomicrobiales</taxon>
        <taxon>Devosiaceae</taxon>
        <taxon>Devosia</taxon>
    </lineage>
</organism>
<evidence type="ECO:0000313" key="5">
    <source>
        <dbReference type="EMBL" id="SMQ65134.1"/>
    </source>
</evidence>
<name>A0A1Y6ER33_9HYPH</name>
<feature type="domain" description="ABC transporter" evidence="4">
    <location>
        <begin position="8"/>
        <end position="235"/>
    </location>
</feature>
<dbReference type="InterPro" id="IPR027417">
    <property type="entry name" value="P-loop_NTPase"/>
</dbReference>
<dbReference type="SUPFAM" id="SSF52540">
    <property type="entry name" value="P-loop containing nucleoside triphosphate hydrolases"/>
    <property type="match status" value="1"/>
</dbReference>
<dbReference type="PANTHER" id="PTHR43038">
    <property type="entry name" value="ATP-BINDING CASSETTE, SUB-FAMILY H, MEMBER 1"/>
    <property type="match status" value="1"/>
</dbReference>
<dbReference type="RefSeq" id="WP_170926367.1">
    <property type="nucleotide sequence ID" value="NZ_FXWK01000001.1"/>
</dbReference>
<reference evidence="6" key="1">
    <citation type="submission" date="2017-04" db="EMBL/GenBank/DDBJ databases">
        <authorList>
            <person name="Varghese N."/>
            <person name="Submissions S."/>
        </authorList>
    </citation>
    <scope>NUCLEOTIDE SEQUENCE [LARGE SCALE GENOMIC DNA]</scope>
</reference>
<comment type="similarity">
    <text evidence="1">Belongs to the ABC transporter superfamily.</text>
</comment>
<dbReference type="InterPro" id="IPR017871">
    <property type="entry name" value="ABC_transporter-like_CS"/>
</dbReference>
<dbReference type="EMBL" id="FXWK01000001">
    <property type="protein sequence ID" value="SMQ65134.1"/>
    <property type="molecule type" value="Genomic_DNA"/>
</dbReference>
<dbReference type="Pfam" id="PF00005">
    <property type="entry name" value="ABC_tran"/>
    <property type="match status" value="1"/>
</dbReference>
<dbReference type="SMART" id="SM00382">
    <property type="entry name" value="AAA"/>
    <property type="match status" value="1"/>
</dbReference>
<evidence type="ECO:0000256" key="2">
    <source>
        <dbReference type="ARBA" id="ARBA00022741"/>
    </source>
</evidence>
<dbReference type="Proteomes" id="UP000194474">
    <property type="component" value="Unassembled WGS sequence"/>
</dbReference>
<dbReference type="Gene3D" id="3.40.50.300">
    <property type="entry name" value="P-loop containing nucleotide triphosphate hydrolases"/>
    <property type="match status" value="1"/>
</dbReference>
<gene>
    <name evidence="5" type="ORF">SAMN06295905_1148</name>
</gene>
<dbReference type="GO" id="GO:0016887">
    <property type="term" value="F:ATP hydrolysis activity"/>
    <property type="evidence" value="ECO:0007669"/>
    <property type="project" value="InterPro"/>
</dbReference>
<keyword evidence="2" id="KW-0547">Nucleotide-binding</keyword>
<sequence>MSETTAALNIEGLVVRYGDRDVLRGLGLSVARGEIYGLLGPNGAGKTTLIRTICGRVRPVSGRVIVAGHAPGRTALRQIGLVPQEIALYTHLTVRENLEVFGRLSGMGAASTQAAIEWACAAANLTSRLNDRIDILSGGWKRRVNIAAAILHRPALLILDEPTVGVDVDARNGLHEVIQQLSQTGMAVLLATHDLDQAETICNSVGFLRAGVVAPQGRPRELIAEAFGSQKEVILELRQLPSPDRVVVLERAGFSAFNGGLGWVMLGQANERTVAELSASLEQAGIEAREVRLRGPGLDRLFVHLSRATRMEGAR</sequence>
<dbReference type="PROSITE" id="PS00211">
    <property type="entry name" value="ABC_TRANSPORTER_1"/>
    <property type="match status" value="1"/>
</dbReference>
<dbReference type="CDD" id="cd03230">
    <property type="entry name" value="ABC_DR_subfamily_A"/>
    <property type="match status" value="1"/>
</dbReference>
<dbReference type="PANTHER" id="PTHR43038:SF3">
    <property type="entry name" value="ABC TRANSPORTER G FAMILY MEMBER 20 ISOFORM X1"/>
    <property type="match status" value="1"/>
</dbReference>
<dbReference type="InterPro" id="IPR003439">
    <property type="entry name" value="ABC_transporter-like_ATP-bd"/>
</dbReference>
<evidence type="ECO:0000256" key="1">
    <source>
        <dbReference type="ARBA" id="ARBA00005417"/>
    </source>
</evidence>
<evidence type="ECO:0000313" key="6">
    <source>
        <dbReference type="Proteomes" id="UP000194474"/>
    </source>
</evidence>
<dbReference type="GO" id="GO:0005524">
    <property type="term" value="F:ATP binding"/>
    <property type="evidence" value="ECO:0007669"/>
    <property type="project" value="UniProtKB-KW"/>
</dbReference>
<dbReference type="InterPro" id="IPR003593">
    <property type="entry name" value="AAA+_ATPase"/>
</dbReference>
<keyword evidence="6" id="KW-1185">Reference proteome</keyword>
<accession>A0A1Y6ER33</accession>
<dbReference type="PROSITE" id="PS50893">
    <property type="entry name" value="ABC_TRANSPORTER_2"/>
    <property type="match status" value="1"/>
</dbReference>